<protein>
    <submittedName>
        <fullName evidence="1">Uncharacterized protein</fullName>
    </submittedName>
</protein>
<sequence length="92" mass="10929">MPNLVVLRKHHATSSRFSTRKLFRGMTPTYYPQPMATTYMTQAFLATPMTAQRVVHQEPESMKLSSQVVMPNIRLRIWEWMWMLFKVVTMNH</sequence>
<feature type="non-terminal residue" evidence="1">
    <location>
        <position position="92"/>
    </location>
</feature>
<evidence type="ECO:0000313" key="2">
    <source>
        <dbReference type="Proteomes" id="UP001341840"/>
    </source>
</evidence>
<keyword evidence="2" id="KW-1185">Reference proteome</keyword>
<accession>A0ABU6WTK9</accession>
<dbReference type="EMBL" id="JASCZI010183272">
    <property type="protein sequence ID" value="MED6189229.1"/>
    <property type="molecule type" value="Genomic_DNA"/>
</dbReference>
<proteinExistence type="predicted"/>
<organism evidence="1 2">
    <name type="scientific">Stylosanthes scabra</name>
    <dbReference type="NCBI Taxonomy" id="79078"/>
    <lineage>
        <taxon>Eukaryota</taxon>
        <taxon>Viridiplantae</taxon>
        <taxon>Streptophyta</taxon>
        <taxon>Embryophyta</taxon>
        <taxon>Tracheophyta</taxon>
        <taxon>Spermatophyta</taxon>
        <taxon>Magnoliopsida</taxon>
        <taxon>eudicotyledons</taxon>
        <taxon>Gunneridae</taxon>
        <taxon>Pentapetalae</taxon>
        <taxon>rosids</taxon>
        <taxon>fabids</taxon>
        <taxon>Fabales</taxon>
        <taxon>Fabaceae</taxon>
        <taxon>Papilionoideae</taxon>
        <taxon>50 kb inversion clade</taxon>
        <taxon>dalbergioids sensu lato</taxon>
        <taxon>Dalbergieae</taxon>
        <taxon>Pterocarpus clade</taxon>
        <taxon>Stylosanthes</taxon>
    </lineage>
</organism>
<evidence type="ECO:0000313" key="1">
    <source>
        <dbReference type="EMBL" id="MED6189229.1"/>
    </source>
</evidence>
<dbReference type="Proteomes" id="UP001341840">
    <property type="component" value="Unassembled WGS sequence"/>
</dbReference>
<reference evidence="1 2" key="1">
    <citation type="journal article" date="2023" name="Plants (Basel)">
        <title>Bridging the Gap: Combining Genomics and Transcriptomics Approaches to Understand Stylosanthes scabra, an Orphan Legume from the Brazilian Caatinga.</title>
        <authorList>
            <person name="Ferreira-Neto J.R.C."/>
            <person name="da Silva M.D."/>
            <person name="Binneck E."/>
            <person name="de Melo N.F."/>
            <person name="da Silva R.H."/>
            <person name="de Melo A.L.T.M."/>
            <person name="Pandolfi V."/>
            <person name="Bustamante F.O."/>
            <person name="Brasileiro-Vidal A.C."/>
            <person name="Benko-Iseppon A.M."/>
        </authorList>
    </citation>
    <scope>NUCLEOTIDE SEQUENCE [LARGE SCALE GENOMIC DNA]</scope>
    <source>
        <tissue evidence="1">Leaves</tissue>
    </source>
</reference>
<comment type="caution">
    <text evidence="1">The sequence shown here is derived from an EMBL/GenBank/DDBJ whole genome shotgun (WGS) entry which is preliminary data.</text>
</comment>
<gene>
    <name evidence="1" type="ORF">PIB30_093839</name>
</gene>
<name>A0ABU6WTK9_9FABA</name>